<keyword evidence="4" id="KW-0862">Zinc</keyword>
<evidence type="ECO:0000256" key="4">
    <source>
        <dbReference type="ARBA" id="ARBA00022833"/>
    </source>
</evidence>
<accession>A0A2W5DS02</accession>
<dbReference type="PANTHER" id="PTHR35005:SF1">
    <property type="entry name" value="2-AMINO-5-FORMYLAMINO-6-RIBOSYLAMINOPYRIMIDIN-4(3H)-ONE 5'-MONOPHOSPHATE DEFORMYLASE"/>
    <property type="match status" value="1"/>
</dbReference>
<dbReference type="PANTHER" id="PTHR35005">
    <property type="entry name" value="3-DEHYDRO-SCYLLO-INOSOSE HYDROLASE"/>
    <property type="match status" value="1"/>
</dbReference>
<comment type="cofactor">
    <cofactor evidence="1">
        <name>Zn(2+)</name>
        <dbReference type="ChEBI" id="CHEBI:29105"/>
    </cofactor>
</comment>
<protein>
    <submittedName>
        <fullName evidence="6">Creatininase</fullName>
    </submittedName>
</protein>
<keyword evidence="2" id="KW-0479">Metal-binding</keyword>
<sequence length="233" mass="25702">MKIADMNWMQVEAYLQQDDRCLLPIGCTEQHAYLSLAVDAILAERVAVEAAEPLGVPVFPVLPYGLTPAFMSYPGTVTLRLQTLLAVVTDLLDSLAHQGFRRILIVNGHGGNQPVAGAIAEWLAAHPQCRVRLHNWWNAPRTLAHVKALDPASAHASWMENLPWTRLPGVAQPDAPKPPVDYRRYAVLPPDAARALAGDGNFGGAYQRPDEDVLAMWRIAVEETRELIHGPWD</sequence>
<dbReference type="Pfam" id="PF02633">
    <property type="entry name" value="Creatininase"/>
    <property type="match status" value="1"/>
</dbReference>
<name>A0A2W5DS02_9BURK</name>
<dbReference type="AlphaFoldDB" id="A0A2W5DS02"/>
<dbReference type="InterPro" id="IPR024087">
    <property type="entry name" value="Creatininase-like_sf"/>
</dbReference>
<dbReference type="GO" id="GO:0009231">
    <property type="term" value="P:riboflavin biosynthetic process"/>
    <property type="evidence" value="ECO:0007669"/>
    <property type="project" value="TreeGrafter"/>
</dbReference>
<dbReference type="GO" id="GO:0046872">
    <property type="term" value="F:metal ion binding"/>
    <property type="evidence" value="ECO:0007669"/>
    <property type="project" value="UniProtKB-KW"/>
</dbReference>
<dbReference type="Gene3D" id="3.40.50.10310">
    <property type="entry name" value="Creatininase"/>
    <property type="match status" value="1"/>
</dbReference>
<dbReference type="GO" id="GO:0016811">
    <property type="term" value="F:hydrolase activity, acting on carbon-nitrogen (but not peptide) bonds, in linear amides"/>
    <property type="evidence" value="ECO:0007669"/>
    <property type="project" value="TreeGrafter"/>
</dbReference>
<comment type="caution">
    <text evidence="6">The sequence shown here is derived from an EMBL/GenBank/DDBJ whole genome shotgun (WGS) entry which is preliminary data.</text>
</comment>
<evidence type="ECO:0000313" key="6">
    <source>
        <dbReference type="EMBL" id="PZP33458.1"/>
    </source>
</evidence>
<evidence type="ECO:0000256" key="1">
    <source>
        <dbReference type="ARBA" id="ARBA00001947"/>
    </source>
</evidence>
<comment type="similarity">
    <text evidence="5">Belongs to the creatininase superfamily.</text>
</comment>
<evidence type="ECO:0000256" key="5">
    <source>
        <dbReference type="ARBA" id="ARBA00024029"/>
    </source>
</evidence>
<evidence type="ECO:0000256" key="3">
    <source>
        <dbReference type="ARBA" id="ARBA00022801"/>
    </source>
</evidence>
<dbReference type="EMBL" id="QFOD01000006">
    <property type="protein sequence ID" value="PZP33458.1"/>
    <property type="molecule type" value="Genomic_DNA"/>
</dbReference>
<evidence type="ECO:0000313" key="7">
    <source>
        <dbReference type="Proteomes" id="UP000249633"/>
    </source>
</evidence>
<organism evidence="6 7">
    <name type="scientific">Roseateles depolymerans</name>
    <dbReference type="NCBI Taxonomy" id="76731"/>
    <lineage>
        <taxon>Bacteria</taxon>
        <taxon>Pseudomonadati</taxon>
        <taxon>Pseudomonadota</taxon>
        <taxon>Betaproteobacteria</taxon>
        <taxon>Burkholderiales</taxon>
        <taxon>Sphaerotilaceae</taxon>
        <taxon>Roseateles</taxon>
    </lineage>
</organism>
<keyword evidence="3" id="KW-0378">Hydrolase</keyword>
<dbReference type="Proteomes" id="UP000249633">
    <property type="component" value="Unassembled WGS sequence"/>
</dbReference>
<proteinExistence type="inferred from homology"/>
<evidence type="ECO:0000256" key="2">
    <source>
        <dbReference type="ARBA" id="ARBA00022723"/>
    </source>
</evidence>
<dbReference type="SUPFAM" id="SSF102215">
    <property type="entry name" value="Creatininase"/>
    <property type="match status" value="1"/>
</dbReference>
<reference evidence="6 7" key="1">
    <citation type="submission" date="2017-08" db="EMBL/GenBank/DDBJ databases">
        <title>Infants hospitalized years apart are colonized by the same room-sourced microbial strains.</title>
        <authorList>
            <person name="Brooks B."/>
            <person name="Olm M.R."/>
            <person name="Firek B.A."/>
            <person name="Baker R."/>
            <person name="Thomas B.C."/>
            <person name="Morowitz M.J."/>
            <person name="Banfield J.F."/>
        </authorList>
    </citation>
    <scope>NUCLEOTIDE SEQUENCE [LARGE SCALE GENOMIC DNA]</scope>
    <source>
        <strain evidence="6">S2_012_000_R2_81</strain>
    </source>
</reference>
<gene>
    <name evidence="6" type="ORF">DI603_08830</name>
</gene>
<dbReference type="InterPro" id="IPR003785">
    <property type="entry name" value="Creatininase/forma_Hydrolase"/>
</dbReference>